<dbReference type="AlphaFoldDB" id="A0A8H4IZY6"/>
<comment type="similarity">
    <text evidence="2">Belongs to the bacterial solute-binding protein SsuA/TauA family.</text>
</comment>
<evidence type="ECO:0000313" key="5">
    <source>
        <dbReference type="EMBL" id="KAF4310246.1"/>
    </source>
</evidence>
<dbReference type="Pfam" id="PF09084">
    <property type="entry name" value="NMT1"/>
    <property type="match status" value="1"/>
</dbReference>
<sequence length="402" mass="43411">MSFRASPIRSFLRSARNLVAEPHPHGRYPINRAQMHAINYGFYANKFWRTASWYVPVGTALLGWPFMAISISHLTNLNYGAFTQTATYSIANQLGLFTVAGLNVTYNQIPNSTFGYASLHDGTYDVLTGTIDNSVNLRFNQNASITVVGQFDQGPDLVIAAIPGIDSILDLHGKNIMVDSPVSGYAYLIRKVLSLYGLQLNEDYTFLAVGSTNTRYQYLVAGQLPNGTIGHASLLTYPFMEFLADLPSGSAPKVLARVSDFINPISSSAITVATSAVDESSARHEPVVRFVAAMLKANRLLGNSTQKDCAVAAIAAQLNVTTDTAELEYVAAMNLETGETAEPQAGVFNVSRQGLLNVIDVRAQFLGFSGAGEDFNFAEAIVPGPGKLIDYSIRDAAVDLVM</sequence>
<accession>A0A8H4IZY6</accession>
<organism evidence="5 6">
    <name type="scientific">Botryosphaeria dothidea</name>
    <dbReference type="NCBI Taxonomy" id="55169"/>
    <lineage>
        <taxon>Eukaryota</taxon>
        <taxon>Fungi</taxon>
        <taxon>Dikarya</taxon>
        <taxon>Ascomycota</taxon>
        <taxon>Pezizomycotina</taxon>
        <taxon>Dothideomycetes</taxon>
        <taxon>Dothideomycetes incertae sedis</taxon>
        <taxon>Botryosphaeriales</taxon>
        <taxon>Botryosphaeriaceae</taxon>
        <taxon>Botryosphaeria</taxon>
    </lineage>
</organism>
<evidence type="ECO:0000256" key="2">
    <source>
        <dbReference type="ARBA" id="ARBA00010742"/>
    </source>
</evidence>
<dbReference type="PANTHER" id="PTHR30024:SF47">
    <property type="entry name" value="TAURINE-BINDING PERIPLASMIC PROTEIN"/>
    <property type="match status" value="1"/>
</dbReference>
<dbReference type="SUPFAM" id="SSF53850">
    <property type="entry name" value="Periplasmic binding protein-like II"/>
    <property type="match status" value="1"/>
</dbReference>
<evidence type="ECO:0000256" key="3">
    <source>
        <dbReference type="ARBA" id="ARBA00022729"/>
    </source>
</evidence>
<keyword evidence="6" id="KW-1185">Reference proteome</keyword>
<comment type="subcellular location">
    <subcellularLocation>
        <location evidence="1">Periplasm</location>
    </subcellularLocation>
</comment>
<dbReference type="EMBL" id="WWBZ02000016">
    <property type="protein sequence ID" value="KAF4310246.1"/>
    <property type="molecule type" value="Genomic_DNA"/>
</dbReference>
<gene>
    <name evidence="5" type="ORF">GTA08_BOTSDO01992</name>
</gene>
<feature type="domain" description="SsuA/THI5-like" evidence="4">
    <location>
        <begin position="84"/>
        <end position="225"/>
    </location>
</feature>
<dbReference type="Proteomes" id="UP000572817">
    <property type="component" value="Unassembled WGS sequence"/>
</dbReference>
<evidence type="ECO:0000259" key="4">
    <source>
        <dbReference type="Pfam" id="PF09084"/>
    </source>
</evidence>
<proteinExistence type="inferred from homology"/>
<dbReference type="GO" id="GO:0042918">
    <property type="term" value="P:alkanesulfonate transmembrane transport"/>
    <property type="evidence" value="ECO:0007669"/>
    <property type="project" value="TreeGrafter"/>
</dbReference>
<evidence type="ECO:0000313" key="6">
    <source>
        <dbReference type="Proteomes" id="UP000572817"/>
    </source>
</evidence>
<evidence type="ECO:0000256" key="1">
    <source>
        <dbReference type="ARBA" id="ARBA00004418"/>
    </source>
</evidence>
<dbReference type="OrthoDB" id="3471445at2759"/>
<comment type="caution">
    <text evidence="5">The sequence shown here is derived from an EMBL/GenBank/DDBJ whole genome shotgun (WGS) entry which is preliminary data.</text>
</comment>
<dbReference type="Gene3D" id="3.40.190.10">
    <property type="entry name" value="Periplasmic binding protein-like II"/>
    <property type="match status" value="2"/>
</dbReference>
<keyword evidence="3" id="KW-0732">Signal</keyword>
<protein>
    <submittedName>
        <fullName evidence="5">Abc periplasmic substrate-binding family protein</fullName>
    </submittedName>
</protein>
<dbReference type="InterPro" id="IPR015168">
    <property type="entry name" value="SsuA/THI5"/>
</dbReference>
<reference evidence="5" key="1">
    <citation type="submission" date="2020-04" db="EMBL/GenBank/DDBJ databases">
        <title>Genome Assembly and Annotation of Botryosphaeria dothidea sdau 11-99, a Latent Pathogen of Apple Fruit Ring Rot in China.</title>
        <authorList>
            <person name="Yu C."/>
            <person name="Diao Y."/>
            <person name="Lu Q."/>
            <person name="Zhao J."/>
            <person name="Cui S."/>
            <person name="Peng C."/>
            <person name="He B."/>
            <person name="Liu H."/>
        </authorList>
    </citation>
    <scope>NUCLEOTIDE SEQUENCE [LARGE SCALE GENOMIC DNA]</scope>
    <source>
        <strain evidence="5">Sdau11-99</strain>
    </source>
</reference>
<name>A0A8H4IZY6_9PEZI</name>
<dbReference type="GO" id="GO:0042597">
    <property type="term" value="C:periplasmic space"/>
    <property type="evidence" value="ECO:0007669"/>
    <property type="project" value="UniProtKB-SubCell"/>
</dbReference>
<dbReference type="PANTHER" id="PTHR30024">
    <property type="entry name" value="ALIPHATIC SULFONATES-BINDING PROTEIN-RELATED"/>
    <property type="match status" value="1"/>
</dbReference>